<dbReference type="Proteomes" id="UP001562354">
    <property type="component" value="Unassembled WGS sequence"/>
</dbReference>
<evidence type="ECO:0000313" key="2">
    <source>
        <dbReference type="EMBL" id="KAL1306573.1"/>
    </source>
</evidence>
<feature type="compositionally biased region" description="Polar residues" evidence="1">
    <location>
        <begin position="251"/>
        <end position="260"/>
    </location>
</feature>
<feature type="compositionally biased region" description="Basic residues" evidence="1">
    <location>
        <begin position="58"/>
        <end position="74"/>
    </location>
</feature>
<evidence type="ECO:0000256" key="1">
    <source>
        <dbReference type="SAM" id="MobiDB-lite"/>
    </source>
</evidence>
<name>A0ABR3PKB1_9PEZI</name>
<dbReference type="EMBL" id="JBFMKM010000004">
    <property type="protein sequence ID" value="KAL1306573.1"/>
    <property type="molecule type" value="Genomic_DNA"/>
</dbReference>
<feature type="compositionally biased region" description="Low complexity" evidence="1">
    <location>
        <begin position="261"/>
        <end position="273"/>
    </location>
</feature>
<evidence type="ECO:0000313" key="3">
    <source>
        <dbReference type="Proteomes" id="UP001562354"/>
    </source>
</evidence>
<feature type="compositionally biased region" description="Polar residues" evidence="1">
    <location>
        <begin position="166"/>
        <end position="179"/>
    </location>
</feature>
<feature type="compositionally biased region" description="Basic and acidic residues" evidence="1">
    <location>
        <begin position="331"/>
        <end position="343"/>
    </location>
</feature>
<feature type="compositionally biased region" description="Basic and acidic residues" evidence="1">
    <location>
        <begin position="1"/>
        <end position="17"/>
    </location>
</feature>
<proteinExistence type="predicted"/>
<accession>A0ABR3PKB1</accession>
<dbReference type="GeneID" id="95978957"/>
<organism evidence="2 3">
    <name type="scientific">Neodothiora populina</name>
    <dbReference type="NCBI Taxonomy" id="2781224"/>
    <lineage>
        <taxon>Eukaryota</taxon>
        <taxon>Fungi</taxon>
        <taxon>Dikarya</taxon>
        <taxon>Ascomycota</taxon>
        <taxon>Pezizomycotina</taxon>
        <taxon>Dothideomycetes</taxon>
        <taxon>Dothideomycetidae</taxon>
        <taxon>Dothideales</taxon>
        <taxon>Dothioraceae</taxon>
        <taxon>Neodothiora</taxon>
    </lineage>
</organism>
<keyword evidence="3" id="KW-1185">Reference proteome</keyword>
<feature type="compositionally biased region" description="Polar residues" evidence="1">
    <location>
        <begin position="487"/>
        <end position="499"/>
    </location>
</feature>
<gene>
    <name evidence="2" type="ORF">AAFC00_005258</name>
</gene>
<comment type="caution">
    <text evidence="2">The sequence shown here is derived from an EMBL/GenBank/DDBJ whole genome shotgun (WGS) entry which is preliminary data.</text>
</comment>
<reference evidence="2 3" key="1">
    <citation type="submission" date="2024-07" db="EMBL/GenBank/DDBJ databases">
        <title>Draft sequence of the Neodothiora populina.</title>
        <authorList>
            <person name="Drown D.D."/>
            <person name="Schuette U.S."/>
            <person name="Buechlein A.B."/>
            <person name="Rusch D.R."/>
            <person name="Winton L.W."/>
            <person name="Adams G.A."/>
        </authorList>
    </citation>
    <scope>NUCLEOTIDE SEQUENCE [LARGE SCALE GENOMIC DNA]</scope>
    <source>
        <strain evidence="2 3">CPC 39397</strain>
    </source>
</reference>
<feature type="compositionally biased region" description="Pro residues" evidence="1">
    <location>
        <begin position="345"/>
        <end position="354"/>
    </location>
</feature>
<feature type="compositionally biased region" description="Low complexity" evidence="1">
    <location>
        <begin position="198"/>
        <end position="207"/>
    </location>
</feature>
<feature type="region of interest" description="Disordered" evidence="1">
    <location>
        <begin position="1"/>
        <end position="545"/>
    </location>
</feature>
<evidence type="ECO:0008006" key="4">
    <source>
        <dbReference type="Google" id="ProtNLM"/>
    </source>
</evidence>
<feature type="compositionally biased region" description="Basic and acidic residues" evidence="1">
    <location>
        <begin position="221"/>
        <end position="235"/>
    </location>
</feature>
<feature type="compositionally biased region" description="Polar residues" evidence="1">
    <location>
        <begin position="18"/>
        <end position="34"/>
    </location>
</feature>
<protein>
    <recommendedName>
        <fullName evidence="4">Serine/arginine repetitive matrix protein 1</fullName>
    </recommendedName>
</protein>
<feature type="compositionally biased region" description="Pro residues" evidence="1">
    <location>
        <begin position="408"/>
        <end position="418"/>
    </location>
</feature>
<dbReference type="RefSeq" id="XP_069202845.1">
    <property type="nucleotide sequence ID" value="XM_069345013.1"/>
</dbReference>
<feature type="compositionally biased region" description="Basic and acidic residues" evidence="1">
    <location>
        <begin position="96"/>
        <end position="105"/>
    </location>
</feature>
<sequence length="615" mass="67440">MDRDRERDRRPFPREDQYGTSRGQSYRPNRSPIPTDTYRAPRSPVRGGPFIDSYRAPIRGRTRSPPPFRRRSRSPPHFPPRGGDSYRGRARSPIPPRREFDRDASYRPPPRNFRDGPTFGNRSPLRAPPRDRSPLPLKRGRDISPAGSRGRRSPPPPAKRERLASPQRSRYNAYPTSREASPPRGRPYSPGPGPGPAGPRRLTPPRGVTRGYRPASRSPLRRNEHNDPRKVEWRRRSPSPQRQNRPDLITGETSGTQSVTSSRRSSPPIHPSRLAVIEPEDRVSRPPPLGPREDAPPRPMYRARSPPQHRPRSPAPMRARSPPPSPRSPPGKRESPPPRERDVPPTGPRIPPTGPAGYDSGNRGGPSYKDALPARAPPTGPGGSRSYAQTATDAPIPTGPRPSAISPPTQPRGAPPPGRGGYRGDYQSRGRGGPYGATSWRGGRGGGAPPSPFIRDQEFTSGPPPGPPLGPRSSFSQGPGFRPNAAPPSTNFQRTSRFGPNNGPIPSGPRADMAAPSGFNENGRKPSNPHLADLPRIIEGGQKAPDLYDRSRVDRLENEAESLRRAIDEKQMKKRKGLREWERMGRESEAAAFRAQLAEDGARALAGEGEGGAAF</sequence>